<dbReference type="InterPro" id="IPR001845">
    <property type="entry name" value="HTH_ArsR_DNA-bd_dom"/>
</dbReference>
<proteinExistence type="predicted"/>
<evidence type="ECO:0000259" key="2">
    <source>
        <dbReference type="SMART" id="SM00418"/>
    </source>
</evidence>
<dbReference type="RefSeq" id="WP_256395719.1">
    <property type="nucleotide sequence ID" value="NZ_JANHDJ010000002.1"/>
</dbReference>
<protein>
    <submittedName>
        <fullName evidence="3">ArsR/SmtB family transcription factor</fullName>
    </submittedName>
</protein>
<dbReference type="Pfam" id="PF25213">
    <property type="entry name" value="HVO_A0261_N"/>
    <property type="match status" value="1"/>
</dbReference>
<feature type="region of interest" description="Disordered" evidence="1">
    <location>
        <begin position="1"/>
        <end position="38"/>
    </location>
</feature>
<gene>
    <name evidence="3" type="ORF">ACFSBW_08455</name>
</gene>
<dbReference type="CDD" id="cd00090">
    <property type="entry name" value="HTH_ARSR"/>
    <property type="match status" value="1"/>
</dbReference>
<dbReference type="Gene3D" id="1.10.10.10">
    <property type="entry name" value="Winged helix-like DNA-binding domain superfamily/Winged helix DNA-binding domain"/>
    <property type="match status" value="1"/>
</dbReference>
<organism evidence="3 4">
    <name type="scientific">Halohasta litorea</name>
    <dbReference type="NCBI Taxonomy" id="869891"/>
    <lineage>
        <taxon>Archaea</taxon>
        <taxon>Methanobacteriati</taxon>
        <taxon>Methanobacteriota</taxon>
        <taxon>Stenosarchaea group</taxon>
        <taxon>Halobacteria</taxon>
        <taxon>Halobacteriales</taxon>
        <taxon>Haloferacaceae</taxon>
        <taxon>Halohasta</taxon>
    </lineage>
</organism>
<comment type="caution">
    <text evidence="3">The sequence shown here is derived from an EMBL/GenBank/DDBJ whole genome shotgun (WGS) entry which is preliminary data.</text>
</comment>
<dbReference type="SMART" id="SM00418">
    <property type="entry name" value="HTH_ARSR"/>
    <property type="match status" value="1"/>
</dbReference>
<accession>A0ABD6D9X5</accession>
<reference evidence="3 4" key="1">
    <citation type="journal article" date="2019" name="Int. J. Syst. Evol. Microbiol.">
        <title>The Global Catalogue of Microorganisms (GCM) 10K type strain sequencing project: providing services to taxonomists for standard genome sequencing and annotation.</title>
        <authorList>
            <consortium name="The Broad Institute Genomics Platform"/>
            <consortium name="The Broad Institute Genome Sequencing Center for Infectious Disease"/>
            <person name="Wu L."/>
            <person name="Ma J."/>
        </authorList>
    </citation>
    <scope>NUCLEOTIDE SEQUENCE [LARGE SCALE GENOMIC DNA]</scope>
    <source>
        <strain evidence="3 4">CGMCC 1.10593</strain>
    </source>
</reference>
<evidence type="ECO:0000313" key="4">
    <source>
        <dbReference type="Proteomes" id="UP001597052"/>
    </source>
</evidence>
<sequence length="131" mass="14730">MSHDDTVVQSREPRSESSDESPDEPVVARTSGEPPELLTLLDDEYARRILGLLSEGAHRGRELSERCEFSRPTVYRRLNRLEDAGLVRSELRLDPDGNHCKEFTLARDALRITFDDGGLTVTAHTEAAEPR</sequence>
<dbReference type="InterPro" id="IPR057527">
    <property type="entry name" value="HVO_A0261-like_N"/>
</dbReference>
<evidence type="ECO:0000256" key="1">
    <source>
        <dbReference type="SAM" id="MobiDB-lite"/>
    </source>
</evidence>
<dbReference type="AlphaFoldDB" id="A0ABD6D9X5"/>
<feature type="domain" description="HTH arsR-type" evidence="2">
    <location>
        <begin position="36"/>
        <end position="111"/>
    </location>
</feature>
<name>A0ABD6D9X5_9EURY</name>
<dbReference type="SUPFAM" id="SSF46785">
    <property type="entry name" value="Winged helix' DNA-binding domain"/>
    <property type="match status" value="1"/>
</dbReference>
<dbReference type="InterPro" id="IPR011991">
    <property type="entry name" value="ArsR-like_HTH"/>
</dbReference>
<keyword evidence="4" id="KW-1185">Reference proteome</keyword>
<dbReference type="Proteomes" id="UP001597052">
    <property type="component" value="Unassembled WGS sequence"/>
</dbReference>
<dbReference type="InterPro" id="IPR036390">
    <property type="entry name" value="WH_DNA-bd_sf"/>
</dbReference>
<feature type="compositionally biased region" description="Basic and acidic residues" evidence="1">
    <location>
        <begin position="1"/>
        <end position="17"/>
    </location>
</feature>
<dbReference type="EMBL" id="JBHUDM010000002">
    <property type="protein sequence ID" value="MFD1641903.1"/>
    <property type="molecule type" value="Genomic_DNA"/>
</dbReference>
<evidence type="ECO:0000313" key="3">
    <source>
        <dbReference type="EMBL" id="MFD1641903.1"/>
    </source>
</evidence>
<dbReference type="InterPro" id="IPR036388">
    <property type="entry name" value="WH-like_DNA-bd_sf"/>
</dbReference>